<reference evidence="2" key="1">
    <citation type="submission" date="2017-08" db="EMBL/GenBank/DDBJ databases">
        <title>Direct submision.</title>
        <authorList>
            <person name="Kim S.-J."/>
            <person name="Rhee S.-K."/>
        </authorList>
    </citation>
    <scope>NUCLEOTIDE SEQUENCE [LARGE SCALE GENOMIC DNA]</scope>
    <source>
        <strain evidence="2">GI5</strain>
    </source>
</reference>
<dbReference type="EMBL" id="CP022684">
    <property type="protein sequence ID" value="AUM12357.1"/>
    <property type="molecule type" value="Genomic_DNA"/>
</dbReference>
<dbReference type="AlphaFoldDB" id="A0A2K9LJF2"/>
<organism evidence="1 2">
    <name type="scientific">Ketobacter alkanivorans</name>
    <dbReference type="NCBI Taxonomy" id="1917421"/>
    <lineage>
        <taxon>Bacteria</taxon>
        <taxon>Pseudomonadati</taxon>
        <taxon>Pseudomonadota</taxon>
        <taxon>Gammaproteobacteria</taxon>
        <taxon>Pseudomonadales</taxon>
        <taxon>Ketobacteraceae</taxon>
        <taxon>Ketobacter</taxon>
    </lineage>
</organism>
<protein>
    <recommendedName>
        <fullName evidence="3">Condensation domain-containing protein</fullName>
    </recommendedName>
</protein>
<name>A0A2K9LJF2_9GAMM</name>
<sequence length="343" mass="38781">MVIRNHWGFKHWRGDGPLPRLKTIHYPWDGYASDGLPFLDGPLDLFEGPVVEVIQVISQKTFLVFRIHHAVMDGVASNEFIRNVFRALRNETPDECCFTDSDEVFIQQKRNSPVAMKLEPALSPLGDLGHAGEISRPSLIWRRITLPSSSLVIMPKTMLALAEIARKYGSGLVRFRMPVDLRRHQPGSNAAGNLIGVMLLDVDEQDSVRSLVKKLNRQLSERRDIPKVQPRWVRVLARWIPFFVLEVLAKYVTYQYLRTQQYHYSATLSSVAATSLADYSTEQFTAKTMFGVPIAPMTSAVFVAICSNPQTTEITIGANSQRVSQESLIKLCDELEELLLKQV</sequence>
<dbReference type="Proteomes" id="UP000235116">
    <property type="component" value="Chromosome"/>
</dbReference>
<evidence type="ECO:0008006" key="3">
    <source>
        <dbReference type="Google" id="ProtNLM"/>
    </source>
</evidence>
<dbReference type="KEGG" id="kak:Kalk_07980"/>
<evidence type="ECO:0000313" key="1">
    <source>
        <dbReference type="EMBL" id="AUM12357.1"/>
    </source>
</evidence>
<proteinExistence type="predicted"/>
<gene>
    <name evidence="1" type="ORF">Kalk_07980</name>
</gene>
<accession>A0A2K9LJF2</accession>
<evidence type="ECO:0000313" key="2">
    <source>
        <dbReference type="Proteomes" id="UP000235116"/>
    </source>
</evidence>
<dbReference type="SUPFAM" id="SSF52777">
    <property type="entry name" value="CoA-dependent acyltransferases"/>
    <property type="match status" value="1"/>
</dbReference>
<keyword evidence="2" id="KW-1185">Reference proteome</keyword>